<dbReference type="Gramene" id="Os11t0303200-02">
    <property type="protein sequence ID" value="Os11t0303200-02"/>
    <property type="gene ID" value="Os11g0303200"/>
</dbReference>
<dbReference type="AlphaFoldDB" id="A0A0P0Y1S5"/>
<dbReference type="Proteomes" id="UP000000763">
    <property type="component" value="Chromosome 11"/>
</dbReference>
<dbReference type="KEGG" id="dosa:Os11g0303200"/>
<protein>
    <submittedName>
        <fullName evidence="2">Os11g0303200 protein</fullName>
    </submittedName>
</protein>
<evidence type="ECO:0000256" key="1">
    <source>
        <dbReference type="SAM" id="Phobius"/>
    </source>
</evidence>
<dbReference type="Gramene" id="Os11t0303200-01">
    <property type="protein sequence ID" value="Os11t0303200-01"/>
    <property type="gene ID" value="Os11g0303200"/>
</dbReference>
<dbReference type="OMA" id="TMAICKR"/>
<gene>
    <name evidence="2" type="ordered locus">Os11g0303200</name>
</gene>
<sequence length="131" mass="14404">MCLWNCFLGSSCGRVRKEREFRAELPLSTAAVLPANHGPAVGFTLCLHTCTSTFKSKKASTIDKDKEQPEEKGTMAICKRFIALHLEPMFPPPPQTIEYYFLPRPPLIQAVGIGGSTVGLFLLIIILGAQQ</sequence>
<name>A0A0P0Y1S5_ORYSJ</name>
<organism evidence="2 3">
    <name type="scientific">Oryza sativa subsp. japonica</name>
    <name type="common">Rice</name>
    <dbReference type="NCBI Taxonomy" id="39947"/>
    <lineage>
        <taxon>Eukaryota</taxon>
        <taxon>Viridiplantae</taxon>
        <taxon>Streptophyta</taxon>
        <taxon>Embryophyta</taxon>
        <taxon>Tracheophyta</taxon>
        <taxon>Spermatophyta</taxon>
        <taxon>Magnoliopsida</taxon>
        <taxon>Liliopsida</taxon>
        <taxon>Poales</taxon>
        <taxon>Poaceae</taxon>
        <taxon>BOP clade</taxon>
        <taxon>Oryzoideae</taxon>
        <taxon>Oryzeae</taxon>
        <taxon>Oryzinae</taxon>
        <taxon>Oryza</taxon>
        <taxon>Oryza sativa</taxon>
    </lineage>
</organism>
<keyword evidence="1" id="KW-1133">Transmembrane helix</keyword>
<evidence type="ECO:0000313" key="3">
    <source>
        <dbReference type="Proteomes" id="UP000000763"/>
    </source>
</evidence>
<accession>A0A0P0Y1S5</accession>
<reference evidence="3" key="2">
    <citation type="journal article" date="2008" name="Nucleic Acids Res.">
        <title>The rice annotation project database (RAP-DB): 2008 update.</title>
        <authorList>
            <consortium name="The rice annotation project (RAP)"/>
        </authorList>
    </citation>
    <scope>GENOME REANNOTATION</scope>
    <source>
        <strain evidence="3">cv. Nipponbare</strain>
    </source>
</reference>
<reference evidence="2 3" key="1">
    <citation type="journal article" date="2005" name="Nature">
        <title>The map-based sequence of the rice genome.</title>
        <authorList>
            <consortium name="International rice genome sequencing project (IRGSP)"/>
            <person name="Matsumoto T."/>
            <person name="Wu J."/>
            <person name="Kanamori H."/>
            <person name="Katayose Y."/>
            <person name="Fujisawa M."/>
            <person name="Namiki N."/>
            <person name="Mizuno H."/>
            <person name="Yamamoto K."/>
            <person name="Antonio B.A."/>
            <person name="Baba T."/>
            <person name="Sakata K."/>
            <person name="Nagamura Y."/>
            <person name="Aoki H."/>
            <person name="Arikawa K."/>
            <person name="Arita K."/>
            <person name="Bito T."/>
            <person name="Chiden Y."/>
            <person name="Fujitsuka N."/>
            <person name="Fukunaka R."/>
            <person name="Hamada M."/>
            <person name="Harada C."/>
            <person name="Hayashi A."/>
            <person name="Hijishita S."/>
            <person name="Honda M."/>
            <person name="Hosokawa S."/>
            <person name="Ichikawa Y."/>
            <person name="Idonuma A."/>
            <person name="Iijima M."/>
            <person name="Ikeda M."/>
            <person name="Ikeno M."/>
            <person name="Ito K."/>
            <person name="Ito S."/>
            <person name="Ito T."/>
            <person name="Ito Y."/>
            <person name="Ito Y."/>
            <person name="Iwabuchi A."/>
            <person name="Kamiya K."/>
            <person name="Karasawa W."/>
            <person name="Kurita K."/>
            <person name="Katagiri S."/>
            <person name="Kikuta A."/>
            <person name="Kobayashi H."/>
            <person name="Kobayashi N."/>
            <person name="Machita K."/>
            <person name="Maehara T."/>
            <person name="Masukawa M."/>
            <person name="Mizubayashi T."/>
            <person name="Mukai Y."/>
            <person name="Nagasaki H."/>
            <person name="Nagata Y."/>
            <person name="Naito S."/>
            <person name="Nakashima M."/>
            <person name="Nakama Y."/>
            <person name="Nakamichi Y."/>
            <person name="Nakamura M."/>
            <person name="Meguro A."/>
            <person name="Negishi M."/>
            <person name="Ohta I."/>
            <person name="Ohta T."/>
            <person name="Okamoto M."/>
            <person name="Ono N."/>
            <person name="Saji S."/>
            <person name="Sakaguchi M."/>
            <person name="Sakai K."/>
            <person name="Shibata M."/>
            <person name="Shimokawa T."/>
            <person name="Song J."/>
            <person name="Takazaki Y."/>
            <person name="Terasawa K."/>
            <person name="Tsugane M."/>
            <person name="Tsuji K."/>
            <person name="Ueda S."/>
            <person name="Waki K."/>
            <person name="Yamagata H."/>
            <person name="Yamamoto M."/>
            <person name="Yamamoto S."/>
            <person name="Yamane H."/>
            <person name="Yoshiki S."/>
            <person name="Yoshihara R."/>
            <person name="Yukawa K."/>
            <person name="Zhong H."/>
            <person name="Yano M."/>
            <person name="Yuan Q."/>
            <person name="Ouyang S."/>
            <person name="Liu J."/>
            <person name="Jones K.M."/>
            <person name="Gansberger K."/>
            <person name="Moffat K."/>
            <person name="Hill J."/>
            <person name="Bera J."/>
            <person name="Fadrosh D."/>
            <person name="Jin S."/>
            <person name="Johri S."/>
            <person name="Kim M."/>
            <person name="Overton L."/>
            <person name="Reardon M."/>
            <person name="Tsitrin T."/>
            <person name="Vuong H."/>
            <person name="Weaver B."/>
            <person name="Ciecko A."/>
            <person name="Tallon L."/>
            <person name="Jackson J."/>
            <person name="Pai G."/>
            <person name="Aken S.V."/>
            <person name="Utterback T."/>
            <person name="Reidmuller S."/>
            <person name="Feldblyum T."/>
            <person name="Hsiao J."/>
            <person name="Zismann V."/>
            <person name="Iobst S."/>
            <person name="de Vazeille A.R."/>
            <person name="Buell C.R."/>
            <person name="Ying K."/>
            <person name="Li Y."/>
            <person name="Lu T."/>
            <person name="Huang Y."/>
            <person name="Zhao Q."/>
            <person name="Feng Q."/>
            <person name="Zhang L."/>
            <person name="Zhu J."/>
            <person name="Weng Q."/>
            <person name="Mu J."/>
            <person name="Lu Y."/>
            <person name="Fan D."/>
            <person name="Liu Y."/>
            <person name="Guan J."/>
            <person name="Zhang Y."/>
            <person name="Yu S."/>
            <person name="Liu X."/>
            <person name="Zhang Y."/>
            <person name="Hong G."/>
            <person name="Han B."/>
            <person name="Choisne N."/>
            <person name="Demange N."/>
            <person name="Orjeda G."/>
            <person name="Samain S."/>
            <person name="Cattolico L."/>
            <person name="Pelletier E."/>
            <person name="Couloux A."/>
            <person name="Segurens B."/>
            <person name="Wincker P."/>
            <person name="D'Hont A."/>
            <person name="Scarpelli C."/>
            <person name="Weissenbach J."/>
            <person name="Salanoubat M."/>
            <person name="Quetier F."/>
            <person name="Yu Y."/>
            <person name="Kim H.R."/>
            <person name="Rambo T."/>
            <person name="Currie J."/>
            <person name="Collura K."/>
            <person name="Luo M."/>
            <person name="Yang T."/>
            <person name="Ammiraju J.S.S."/>
            <person name="Engler F."/>
            <person name="Soderlund C."/>
            <person name="Wing R.A."/>
            <person name="Palmer L.E."/>
            <person name="de la Bastide M."/>
            <person name="Spiegel L."/>
            <person name="Nascimento L."/>
            <person name="Zutavern T."/>
            <person name="O'Shaughnessy A."/>
            <person name="Dike S."/>
            <person name="Dedhia N."/>
            <person name="Preston R."/>
            <person name="Balija V."/>
            <person name="McCombie W.R."/>
            <person name="Chow T."/>
            <person name="Chen H."/>
            <person name="Chung M."/>
            <person name="Chen C."/>
            <person name="Shaw J."/>
            <person name="Wu H."/>
            <person name="Hsiao K."/>
            <person name="Chao Y."/>
            <person name="Chu M."/>
            <person name="Cheng C."/>
            <person name="Hour A."/>
            <person name="Lee P."/>
            <person name="Lin S."/>
            <person name="Lin Y."/>
            <person name="Liou J."/>
            <person name="Liu S."/>
            <person name="Hsing Y."/>
            <person name="Raghuvanshi S."/>
            <person name="Mohanty A."/>
            <person name="Bharti A.K."/>
            <person name="Gaur A."/>
            <person name="Gupta V."/>
            <person name="Kumar D."/>
            <person name="Ravi V."/>
            <person name="Vij S."/>
            <person name="Kapur A."/>
            <person name="Khurana P."/>
            <person name="Khurana P."/>
            <person name="Khurana J.P."/>
            <person name="Tyagi A.K."/>
            <person name="Gaikwad K."/>
            <person name="Singh A."/>
            <person name="Dalal V."/>
            <person name="Srivastava S."/>
            <person name="Dixit A."/>
            <person name="Pal A.K."/>
            <person name="Ghazi I.A."/>
            <person name="Yadav M."/>
            <person name="Pandit A."/>
            <person name="Bhargava A."/>
            <person name="Sureshbabu K."/>
            <person name="Batra K."/>
            <person name="Sharma T.R."/>
            <person name="Mohapatra T."/>
            <person name="Singh N.K."/>
            <person name="Messing J."/>
            <person name="Nelson A.B."/>
            <person name="Fuks G."/>
            <person name="Kavchok S."/>
            <person name="Keizer G."/>
            <person name="Linton E."/>
            <person name="Llaca V."/>
            <person name="Song R."/>
            <person name="Tanyolac B."/>
            <person name="Young S."/>
            <person name="Ho-Il K."/>
            <person name="Hahn J.H."/>
            <person name="Sangsakoo G."/>
            <person name="Vanavichit A."/>
            <person name="de Mattos Luiz.A.T."/>
            <person name="Zimmer P.D."/>
            <person name="Malone G."/>
            <person name="Dellagostin O."/>
            <person name="de Oliveira A.C."/>
            <person name="Bevan M."/>
            <person name="Bancroft I."/>
            <person name="Minx P."/>
            <person name="Cordum H."/>
            <person name="Wilson R."/>
            <person name="Cheng Z."/>
            <person name="Jin W."/>
            <person name="Jiang J."/>
            <person name="Leong S.A."/>
            <person name="Iwama H."/>
            <person name="Gojobori T."/>
            <person name="Itoh T."/>
            <person name="Niimura Y."/>
            <person name="Fujii Y."/>
            <person name="Habara T."/>
            <person name="Sakai H."/>
            <person name="Sato Y."/>
            <person name="Wilson G."/>
            <person name="Kumar K."/>
            <person name="McCouch S."/>
            <person name="Juretic N."/>
            <person name="Hoen D."/>
            <person name="Wright S."/>
            <person name="Bruskiewich R."/>
            <person name="Bureau T."/>
            <person name="Miyao A."/>
            <person name="Hirochika H."/>
            <person name="Nishikawa T."/>
            <person name="Kadowaki K."/>
            <person name="Sugiura M."/>
            <person name="Burr B."/>
            <person name="Sasaki T."/>
        </authorList>
    </citation>
    <scope>NUCLEOTIDE SEQUENCE [LARGE SCALE GENOMIC DNA]</scope>
    <source>
        <strain evidence="3">cv. Nipponbare</strain>
    </source>
</reference>
<proteinExistence type="predicted"/>
<feature type="transmembrane region" description="Helical" evidence="1">
    <location>
        <begin position="107"/>
        <end position="129"/>
    </location>
</feature>
<dbReference type="EMBL" id="AP008217">
    <property type="protein sequence ID" value="BAF28101.1"/>
    <property type="molecule type" value="Genomic_DNA"/>
</dbReference>
<keyword evidence="1" id="KW-0472">Membrane</keyword>
<evidence type="ECO:0000313" key="2">
    <source>
        <dbReference type="EMBL" id="BAF28101.1"/>
    </source>
</evidence>
<keyword evidence="1" id="KW-0812">Transmembrane</keyword>